<dbReference type="Gene3D" id="2.160.10.10">
    <property type="entry name" value="Hexapeptide repeat proteins"/>
    <property type="match status" value="1"/>
</dbReference>
<dbReference type="InterPro" id="IPR050179">
    <property type="entry name" value="Trans_hexapeptide_repeat"/>
</dbReference>
<dbReference type="PANTHER" id="PTHR43300">
    <property type="entry name" value="ACETYLTRANSFERASE"/>
    <property type="match status" value="1"/>
</dbReference>
<dbReference type="InterPro" id="IPR001451">
    <property type="entry name" value="Hexapep"/>
</dbReference>
<dbReference type="RefSeq" id="WP_171353400.1">
    <property type="nucleotide sequence ID" value="NZ_VTXP01000010.1"/>
</dbReference>
<dbReference type="AlphaFoldDB" id="A0AAP6ZS20"/>
<proteinExistence type="inferred from homology"/>
<comment type="caution">
    <text evidence="2">The sequence shown here is derived from an EMBL/GenBank/DDBJ whole genome shotgun (WGS) entry which is preliminary data.</text>
</comment>
<dbReference type="EMBL" id="VTXP01000010">
    <property type="protein sequence ID" value="NOJ24720.1"/>
    <property type="molecule type" value="Genomic_DNA"/>
</dbReference>
<dbReference type="PANTHER" id="PTHR43300:SF10">
    <property type="entry name" value="2,3,4,5-TETRAHYDROPYRIDINE-2,6-DICARBOXYLATE N-ACETYLTRANSFERASE"/>
    <property type="match status" value="1"/>
</dbReference>
<organism evidence="2 3">
    <name type="scientific">Vibrio coralliilyticus</name>
    <dbReference type="NCBI Taxonomy" id="190893"/>
    <lineage>
        <taxon>Bacteria</taxon>
        <taxon>Pseudomonadati</taxon>
        <taxon>Pseudomonadota</taxon>
        <taxon>Gammaproteobacteria</taxon>
        <taxon>Vibrionales</taxon>
        <taxon>Vibrionaceae</taxon>
        <taxon>Vibrio</taxon>
    </lineage>
</organism>
<comment type="similarity">
    <text evidence="1">Belongs to the transferase hexapeptide repeat family.</text>
</comment>
<dbReference type="Proteomes" id="UP000576645">
    <property type="component" value="Unassembled WGS sequence"/>
</dbReference>
<dbReference type="Pfam" id="PF14602">
    <property type="entry name" value="Hexapep_2"/>
    <property type="match status" value="1"/>
</dbReference>
<evidence type="ECO:0000313" key="3">
    <source>
        <dbReference type="Proteomes" id="UP000576645"/>
    </source>
</evidence>
<reference evidence="2 3" key="1">
    <citation type="submission" date="2019-09" db="EMBL/GenBank/DDBJ databases">
        <title>Draft genome sequencing and comparative genomics of hatchery-associated Vibrios.</title>
        <authorList>
            <person name="Kehlet-Delgado H."/>
            <person name="Mueller R.S."/>
        </authorList>
    </citation>
    <scope>NUCLEOTIDE SEQUENCE [LARGE SCALE GENOMIC DNA]</scope>
    <source>
        <strain evidence="2 3">09-121-3</strain>
    </source>
</reference>
<protein>
    <submittedName>
        <fullName evidence="2">N-acetyltransferase</fullName>
    </submittedName>
</protein>
<evidence type="ECO:0000256" key="1">
    <source>
        <dbReference type="ARBA" id="ARBA00007274"/>
    </source>
</evidence>
<name>A0AAP6ZS20_9VIBR</name>
<dbReference type="CDD" id="cd03358">
    <property type="entry name" value="LbH_WxcM_N_like"/>
    <property type="match status" value="1"/>
</dbReference>
<dbReference type="InterPro" id="IPR011004">
    <property type="entry name" value="Trimer_LpxA-like_sf"/>
</dbReference>
<dbReference type="Pfam" id="PF00132">
    <property type="entry name" value="Hexapep"/>
    <property type="match status" value="1"/>
</dbReference>
<gene>
    <name evidence="2" type="ORF">F0238_18480</name>
</gene>
<sequence length="161" mass="17482">MRYFSKELESARILQAKVVDVTFGDDVTIVEPSNLYECTLETGVFVGPFVEIQKNTVIGARTKIQSHSFICEYVTIGEDCFIGHGVMFANDLFKEGQPDPDPDSWGRTNIGNHVTVGSNATILAVNICDGVVIGAGSVVTKDITEKGIYAGNPARKLRDLP</sequence>
<dbReference type="SUPFAM" id="SSF51161">
    <property type="entry name" value="Trimeric LpxA-like enzymes"/>
    <property type="match status" value="1"/>
</dbReference>
<evidence type="ECO:0000313" key="2">
    <source>
        <dbReference type="EMBL" id="NOJ24720.1"/>
    </source>
</evidence>
<accession>A0AAP6ZS20</accession>